<evidence type="ECO:0000313" key="1">
    <source>
        <dbReference type="EMBL" id="KAI1869367.1"/>
    </source>
</evidence>
<proteinExistence type="predicted"/>
<keyword evidence="2" id="KW-1185">Reference proteome</keyword>
<accession>A0A9P9WL59</accession>
<sequence>MLQALGLTLTRSQLLDRASGLEEKLGATPWKQSLEDEGKYSEDGVSLEDTPFWCPKLADILNDIETSVTLTNSAPSPLLARTNSIHDTGSPVPKCTPAGSLTRHGTNTGTLEELVVPLYQQELPTTGDEQNIDITATRAGYELAKYLRSRDFAVLHVLPQLSTILPDVGCWHTSILIKLMASLIHNALLIMPESISALSTASKALSEANFRRFKSGDAESFEAGLEILASLPPLDISGRRKLVIIVDGLDTAESERTQDRVRKFEGVLRNLCTKQKAHLIYTLSDSLSMVGR</sequence>
<dbReference type="EMBL" id="JAFIMR010000015">
    <property type="protein sequence ID" value="KAI1869367.1"/>
    <property type="molecule type" value="Genomic_DNA"/>
</dbReference>
<comment type="caution">
    <text evidence="1">The sequence shown here is derived from an EMBL/GenBank/DDBJ whole genome shotgun (WGS) entry which is preliminary data.</text>
</comment>
<gene>
    <name evidence="1" type="ORF">JX265_006457</name>
</gene>
<protein>
    <submittedName>
        <fullName evidence="1">Uncharacterized protein</fullName>
    </submittedName>
</protein>
<reference evidence="1" key="1">
    <citation type="submission" date="2021-03" db="EMBL/GenBank/DDBJ databases">
        <title>Revisited historic fungal species revealed as producer of novel bioactive compounds through whole genome sequencing and comparative genomics.</title>
        <authorList>
            <person name="Vignolle G.A."/>
            <person name="Hochenegger N."/>
            <person name="Mach R.L."/>
            <person name="Mach-Aigner A.R."/>
            <person name="Javad Rahimi M."/>
            <person name="Salim K.A."/>
            <person name="Chan C.M."/>
            <person name="Lim L.B.L."/>
            <person name="Cai F."/>
            <person name="Druzhinina I.S."/>
            <person name="U'Ren J.M."/>
            <person name="Derntl C."/>
        </authorList>
    </citation>
    <scope>NUCLEOTIDE SEQUENCE</scope>
    <source>
        <strain evidence="1">TUCIM 5799</strain>
    </source>
</reference>
<dbReference type="AlphaFoldDB" id="A0A9P9WL59"/>
<evidence type="ECO:0000313" key="2">
    <source>
        <dbReference type="Proteomes" id="UP000829685"/>
    </source>
</evidence>
<name>A0A9P9WL59_9PEZI</name>
<organism evidence="1 2">
    <name type="scientific">Neoarthrinium moseri</name>
    <dbReference type="NCBI Taxonomy" id="1658444"/>
    <lineage>
        <taxon>Eukaryota</taxon>
        <taxon>Fungi</taxon>
        <taxon>Dikarya</taxon>
        <taxon>Ascomycota</taxon>
        <taxon>Pezizomycotina</taxon>
        <taxon>Sordariomycetes</taxon>
        <taxon>Xylariomycetidae</taxon>
        <taxon>Amphisphaeriales</taxon>
        <taxon>Apiosporaceae</taxon>
        <taxon>Neoarthrinium</taxon>
    </lineage>
</organism>
<dbReference type="Proteomes" id="UP000829685">
    <property type="component" value="Unassembled WGS sequence"/>
</dbReference>